<dbReference type="Gene3D" id="3.40.50.150">
    <property type="entry name" value="Vaccinia Virus protein VP39"/>
    <property type="match status" value="1"/>
</dbReference>
<dbReference type="PANTHER" id="PTHR43861:SF1">
    <property type="entry name" value="TRANS-ACONITATE 2-METHYLTRANSFERASE"/>
    <property type="match status" value="1"/>
</dbReference>
<name>A0A1F5R382_9BACT</name>
<dbReference type="PANTHER" id="PTHR43861">
    <property type="entry name" value="TRANS-ACONITATE 2-METHYLTRANSFERASE-RELATED"/>
    <property type="match status" value="1"/>
</dbReference>
<accession>A0A1F5R382</accession>
<dbReference type="SUPFAM" id="SSF53335">
    <property type="entry name" value="S-adenosyl-L-methionine-dependent methyltransferases"/>
    <property type="match status" value="1"/>
</dbReference>
<sequence>MKRQAKSNIAVNAAHELYATLVNERCANTGRGARIEAGQVASWNVNLNFIISKLQSFGPKQKIRALDLGCGYGFLTQSVCSLGASAVGIDTDRNVIKYASQTNRFPDRAAYMNIPVDEMSGEKIFDVIIISEVLEHVSAPDLVMMHCHRLLKDKGFVLLTIPNKQGLRECLEQILLPVRESVAGRSCIRFFRRMASEASQGNLTAWDVYTDDYHKRFFKMPTLLNIFSCCGFRMIDYQNQDAWATLWGTLFPWFDIGPGLLKLDYKIADVLPYYIAGGWMMVLKKCNQPSKQDGGHEDRYVH</sequence>
<dbReference type="EMBL" id="MFFM01000046">
    <property type="protein sequence ID" value="OGF08866.1"/>
    <property type="molecule type" value="Genomic_DNA"/>
</dbReference>
<dbReference type="CDD" id="cd02440">
    <property type="entry name" value="AdoMet_MTases"/>
    <property type="match status" value="1"/>
</dbReference>
<gene>
    <name evidence="1" type="ORF">A2024_01160</name>
</gene>
<dbReference type="Proteomes" id="UP000177230">
    <property type="component" value="Unassembled WGS sequence"/>
</dbReference>
<protein>
    <recommendedName>
        <fullName evidence="3">Methyltransferase type 11 domain-containing protein</fullName>
    </recommendedName>
</protein>
<organism evidence="1 2">
    <name type="scientific">Candidatus Edwardsbacteria bacterium GWF2_54_11</name>
    <dbReference type="NCBI Taxonomy" id="1817851"/>
    <lineage>
        <taxon>Bacteria</taxon>
        <taxon>Candidatus Edwardsiibacteriota</taxon>
    </lineage>
</organism>
<reference evidence="1 2" key="1">
    <citation type="journal article" date="2016" name="Nat. Commun.">
        <title>Thousands of microbial genomes shed light on interconnected biogeochemical processes in an aquifer system.</title>
        <authorList>
            <person name="Anantharaman K."/>
            <person name="Brown C.T."/>
            <person name="Hug L.A."/>
            <person name="Sharon I."/>
            <person name="Castelle C.J."/>
            <person name="Probst A.J."/>
            <person name="Thomas B.C."/>
            <person name="Singh A."/>
            <person name="Wilkins M.J."/>
            <person name="Karaoz U."/>
            <person name="Brodie E.L."/>
            <person name="Williams K.H."/>
            <person name="Hubbard S.S."/>
            <person name="Banfield J.F."/>
        </authorList>
    </citation>
    <scope>NUCLEOTIDE SEQUENCE [LARGE SCALE GENOMIC DNA]</scope>
</reference>
<evidence type="ECO:0000313" key="1">
    <source>
        <dbReference type="EMBL" id="OGF08866.1"/>
    </source>
</evidence>
<evidence type="ECO:0000313" key="2">
    <source>
        <dbReference type="Proteomes" id="UP000177230"/>
    </source>
</evidence>
<evidence type="ECO:0008006" key="3">
    <source>
        <dbReference type="Google" id="ProtNLM"/>
    </source>
</evidence>
<comment type="caution">
    <text evidence="1">The sequence shown here is derived from an EMBL/GenBank/DDBJ whole genome shotgun (WGS) entry which is preliminary data.</text>
</comment>
<proteinExistence type="predicted"/>
<dbReference type="Pfam" id="PF13489">
    <property type="entry name" value="Methyltransf_23"/>
    <property type="match status" value="1"/>
</dbReference>
<dbReference type="InterPro" id="IPR029063">
    <property type="entry name" value="SAM-dependent_MTases_sf"/>
</dbReference>
<dbReference type="AlphaFoldDB" id="A0A1F5R382"/>